<proteinExistence type="predicted"/>
<dbReference type="Proteomes" id="UP001607302">
    <property type="component" value="Unassembled WGS sequence"/>
</dbReference>
<gene>
    <name evidence="2" type="ORF">V1478_018379</name>
</gene>
<feature type="compositionally biased region" description="Gly residues" evidence="1">
    <location>
        <begin position="10"/>
        <end position="21"/>
    </location>
</feature>
<keyword evidence="3" id="KW-1185">Reference proteome</keyword>
<evidence type="ECO:0000313" key="2">
    <source>
        <dbReference type="EMBL" id="KAL2712144.1"/>
    </source>
</evidence>
<name>A0ABD1ZUV1_VESSQ</name>
<reference evidence="2 3" key="1">
    <citation type="journal article" date="2024" name="Ann. Entomol. Soc. Am.">
        <title>Genomic analyses of the southern and eastern yellowjacket wasps (Hymenoptera: Vespidae) reveal evolutionary signatures of social life.</title>
        <authorList>
            <person name="Catto M.A."/>
            <person name="Caine P.B."/>
            <person name="Orr S.E."/>
            <person name="Hunt B.G."/>
            <person name="Goodisman M.A.D."/>
        </authorList>
    </citation>
    <scope>NUCLEOTIDE SEQUENCE [LARGE SCALE GENOMIC DNA]</scope>
    <source>
        <strain evidence="2">233</strain>
        <tissue evidence="2">Head and thorax</tissue>
    </source>
</reference>
<organism evidence="2 3">
    <name type="scientific">Vespula squamosa</name>
    <name type="common">Southern yellow jacket</name>
    <name type="synonym">Wasp</name>
    <dbReference type="NCBI Taxonomy" id="30214"/>
    <lineage>
        <taxon>Eukaryota</taxon>
        <taxon>Metazoa</taxon>
        <taxon>Ecdysozoa</taxon>
        <taxon>Arthropoda</taxon>
        <taxon>Hexapoda</taxon>
        <taxon>Insecta</taxon>
        <taxon>Pterygota</taxon>
        <taxon>Neoptera</taxon>
        <taxon>Endopterygota</taxon>
        <taxon>Hymenoptera</taxon>
        <taxon>Apocrita</taxon>
        <taxon>Aculeata</taxon>
        <taxon>Vespoidea</taxon>
        <taxon>Vespidae</taxon>
        <taxon>Vespinae</taxon>
        <taxon>Vespula</taxon>
    </lineage>
</organism>
<dbReference type="EMBL" id="JAUDFV010000167">
    <property type="protein sequence ID" value="KAL2712144.1"/>
    <property type="molecule type" value="Genomic_DNA"/>
</dbReference>
<sequence>MENGGEGEGEGGGGGGGGGGPWASPTIGANSTSELTGIHGDSIARLPRRSRAMLREDTTWKV</sequence>
<accession>A0ABD1ZUV1</accession>
<evidence type="ECO:0000313" key="3">
    <source>
        <dbReference type="Proteomes" id="UP001607302"/>
    </source>
</evidence>
<feature type="region of interest" description="Disordered" evidence="1">
    <location>
        <begin position="1"/>
        <end position="43"/>
    </location>
</feature>
<dbReference type="AlphaFoldDB" id="A0ABD1ZUV1"/>
<protein>
    <submittedName>
        <fullName evidence="2">Uncharacterized protein</fullName>
    </submittedName>
</protein>
<evidence type="ECO:0000256" key="1">
    <source>
        <dbReference type="SAM" id="MobiDB-lite"/>
    </source>
</evidence>
<comment type="caution">
    <text evidence="2">The sequence shown here is derived from an EMBL/GenBank/DDBJ whole genome shotgun (WGS) entry which is preliminary data.</text>
</comment>